<evidence type="ECO:0000313" key="1">
    <source>
        <dbReference type="EMBL" id="KAJ7758570.1"/>
    </source>
</evidence>
<gene>
    <name evidence="1" type="ORF">DFH07DRAFT_453899</name>
</gene>
<dbReference type="AlphaFoldDB" id="A0AAD7J8T6"/>
<comment type="caution">
    <text evidence="1">The sequence shown here is derived from an EMBL/GenBank/DDBJ whole genome shotgun (WGS) entry which is preliminary data.</text>
</comment>
<dbReference type="Gene3D" id="3.20.20.140">
    <property type="entry name" value="Metal-dependent hydrolases"/>
    <property type="match status" value="1"/>
</dbReference>
<accession>A0AAD7J8T6</accession>
<dbReference type="EMBL" id="JARJLG010000055">
    <property type="protein sequence ID" value="KAJ7758570.1"/>
    <property type="molecule type" value="Genomic_DNA"/>
</dbReference>
<name>A0AAD7J8T6_9AGAR</name>
<sequence length="167" mass="18414">MAALRNLLLEPPRDDNGCSIKQVSDGSIPSLSGLTRPIPSRLCLKKGVETKRGTVMKMTLIGGAEAHLLAPGIAAAGVGVILSPPSPFPYNWEHRRMHLTRTVVWQILCLIARCLASITQHHGWIRCPQVLAYHTQVRREIIQRPLPGSKFPEIVSPTFILSIYASH</sequence>
<evidence type="ECO:0000313" key="2">
    <source>
        <dbReference type="Proteomes" id="UP001215280"/>
    </source>
</evidence>
<dbReference type="Proteomes" id="UP001215280">
    <property type="component" value="Unassembled WGS sequence"/>
</dbReference>
<reference evidence="1" key="1">
    <citation type="submission" date="2023-03" db="EMBL/GenBank/DDBJ databases">
        <title>Massive genome expansion in bonnet fungi (Mycena s.s.) driven by repeated elements and novel gene families across ecological guilds.</title>
        <authorList>
            <consortium name="Lawrence Berkeley National Laboratory"/>
            <person name="Harder C.B."/>
            <person name="Miyauchi S."/>
            <person name="Viragh M."/>
            <person name="Kuo A."/>
            <person name="Thoen E."/>
            <person name="Andreopoulos B."/>
            <person name="Lu D."/>
            <person name="Skrede I."/>
            <person name="Drula E."/>
            <person name="Henrissat B."/>
            <person name="Morin E."/>
            <person name="Kohler A."/>
            <person name="Barry K."/>
            <person name="LaButti K."/>
            <person name="Morin E."/>
            <person name="Salamov A."/>
            <person name="Lipzen A."/>
            <person name="Mereny Z."/>
            <person name="Hegedus B."/>
            <person name="Baldrian P."/>
            <person name="Stursova M."/>
            <person name="Weitz H."/>
            <person name="Taylor A."/>
            <person name="Grigoriev I.V."/>
            <person name="Nagy L.G."/>
            <person name="Martin F."/>
            <person name="Kauserud H."/>
        </authorList>
    </citation>
    <scope>NUCLEOTIDE SEQUENCE</scope>
    <source>
        <strain evidence="1">CBHHK188m</strain>
    </source>
</reference>
<protein>
    <submittedName>
        <fullName evidence="1">Uncharacterized protein</fullName>
    </submittedName>
</protein>
<organism evidence="1 2">
    <name type="scientific">Mycena maculata</name>
    <dbReference type="NCBI Taxonomy" id="230809"/>
    <lineage>
        <taxon>Eukaryota</taxon>
        <taxon>Fungi</taxon>
        <taxon>Dikarya</taxon>
        <taxon>Basidiomycota</taxon>
        <taxon>Agaricomycotina</taxon>
        <taxon>Agaricomycetes</taxon>
        <taxon>Agaricomycetidae</taxon>
        <taxon>Agaricales</taxon>
        <taxon>Marasmiineae</taxon>
        <taxon>Mycenaceae</taxon>
        <taxon>Mycena</taxon>
    </lineage>
</organism>
<keyword evidence="2" id="KW-1185">Reference proteome</keyword>
<proteinExistence type="predicted"/>